<dbReference type="Proteomes" id="UP000001555">
    <property type="component" value="Unassembled WGS sequence"/>
</dbReference>
<evidence type="ECO:0000256" key="1">
    <source>
        <dbReference type="SAM" id="MobiDB-lite"/>
    </source>
</evidence>
<name>B7QJ94_IXOSC</name>
<dbReference type="AlphaFoldDB" id="B7QJ94"/>
<proteinExistence type="predicted"/>
<protein>
    <submittedName>
        <fullName evidence="2 3">Uncharacterized protein</fullName>
    </submittedName>
</protein>
<dbReference type="VEuPathDB" id="VectorBase:ISCI023211"/>
<accession>B7QJ94</accession>
<sequence>MGGLELQLEASLGKASRGSALTTLAGRWVRGPRQRAPSLRQQQRPGESKGNGSEAGGSEALLPPGLLPEDRAVMNAGPVLLTRGSFGMRSPRRDGQSLTRGRPTQLDPEVGTNFRRQVFL</sequence>
<organism>
    <name type="scientific">Ixodes scapularis</name>
    <name type="common">Black-legged tick</name>
    <name type="synonym">Deer tick</name>
    <dbReference type="NCBI Taxonomy" id="6945"/>
    <lineage>
        <taxon>Eukaryota</taxon>
        <taxon>Metazoa</taxon>
        <taxon>Ecdysozoa</taxon>
        <taxon>Arthropoda</taxon>
        <taxon>Chelicerata</taxon>
        <taxon>Arachnida</taxon>
        <taxon>Acari</taxon>
        <taxon>Parasitiformes</taxon>
        <taxon>Ixodida</taxon>
        <taxon>Ixodoidea</taxon>
        <taxon>Ixodidae</taxon>
        <taxon>Ixodinae</taxon>
        <taxon>Ixodes</taxon>
    </lineage>
</organism>
<feature type="region of interest" description="Disordered" evidence="1">
    <location>
        <begin position="1"/>
        <end position="114"/>
    </location>
</feature>
<gene>
    <name evidence="2" type="ORF">IscW_ISCW023211</name>
</gene>
<dbReference type="InParanoid" id="B7QJ94"/>
<evidence type="ECO:0000313" key="4">
    <source>
        <dbReference type="Proteomes" id="UP000001555"/>
    </source>
</evidence>
<reference evidence="3" key="2">
    <citation type="submission" date="2020-05" db="UniProtKB">
        <authorList>
            <consortium name="EnsemblMetazoa"/>
        </authorList>
    </citation>
    <scope>IDENTIFICATION</scope>
    <source>
        <strain evidence="3">wikel</strain>
    </source>
</reference>
<evidence type="ECO:0000313" key="2">
    <source>
        <dbReference type="EMBL" id="EEC18916.1"/>
    </source>
</evidence>
<dbReference type="EMBL" id="DS950928">
    <property type="protein sequence ID" value="EEC18916.1"/>
    <property type="molecule type" value="Genomic_DNA"/>
</dbReference>
<dbReference type="EnsemblMetazoa" id="ISCW023211-RA">
    <property type="protein sequence ID" value="ISCW023211-PA"/>
    <property type="gene ID" value="ISCW023211"/>
</dbReference>
<dbReference type="PaxDb" id="6945-B7QJ94"/>
<dbReference type="EMBL" id="ABJB010283181">
    <property type="status" value="NOT_ANNOTATED_CDS"/>
    <property type="molecule type" value="Genomic_DNA"/>
</dbReference>
<dbReference type="HOGENOM" id="CLU_2052214_0_0_1"/>
<keyword evidence="4" id="KW-1185">Reference proteome</keyword>
<dbReference type="VEuPathDB" id="VectorBase:ISCW023211"/>
<evidence type="ECO:0000313" key="3">
    <source>
        <dbReference type="EnsemblMetazoa" id="ISCW023211-PA"/>
    </source>
</evidence>
<reference evidence="2 4" key="1">
    <citation type="submission" date="2008-03" db="EMBL/GenBank/DDBJ databases">
        <title>Annotation of Ixodes scapularis.</title>
        <authorList>
            <consortium name="Ixodes scapularis Genome Project Consortium"/>
            <person name="Caler E."/>
            <person name="Hannick L.I."/>
            <person name="Bidwell S."/>
            <person name="Joardar V."/>
            <person name="Thiagarajan M."/>
            <person name="Amedeo P."/>
            <person name="Galinsky K.J."/>
            <person name="Schobel S."/>
            <person name="Inman J."/>
            <person name="Hostetler J."/>
            <person name="Miller J."/>
            <person name="Hammond M."/>
            <person name="Megy K."/>
            <person name="Lawson D."/>
            <person name="Kodira C."/>
            <person name="Sutton G."/>
            <person name="Meyer J."/>
            <person name="Hill C.A."/>
            <person name="Birren B."/>
            <person name="Nene V."/>
            <person name="Collins F."/>
            <person name="Alarcon-Chaidez F."/>
            <person name="Wikel S."/>
            <person name="Strausberg R."/>
        </authorList>
    </citation>
    <scope>NUCLEOTIDE SEQUENCE [LARGE SCALE GENOMIC DNA]</scope>
    <source>
        <strain evidence="4">Wikel</strain>
        <strain evidence="2">Wikel colony</strain>
    </source>
</reference>